<protein>
    <recommendedName>
        <fullName evidence="1">Ig-like domain-containing protein</fullName>
    </recommendedName>
</protein>
<dbReference type="PANTHER" id="PTHR21261">
    <property type="entry name" value="BEAT PROTEIN"/>
    <property type="match status" value="1"/>
</dbReference>
<dbReference type="STRING" id="1661398.A0A482VH71"/>
<keyword evidence="3" id="KW-1185">Reference proteome</keyword>
<dbReference type="SUPFAM" id="SSF48726">
    <property type="entry name" value="Immunoglobulin"/>
    <property type="match status" value="1"/>
</dbReference>
<dbReference type="OrthoDB" id="6478865at2759"/>
<reference evidence="2 3" key="1">
    <citation type="submission" date="2017-03" db="EMBL/GenBank/DDBJ databases">
        <title>Genome of the blue death feigning beetle - Asbolus verrucosus.</title>
        <authorList>
            <person name="Rider S.D."/>
        </authorList>
    </citation>
    <scope>NUCLEOTIDE SEQUENCE [LARGE SCALE GENOMIC DNA]</scope>
    <source>
        <strain evidence="2">Butters</strain>
        <tissue evidence="2">Head and leg muscle</tissue>
    </source>
</reference>
<evidence type="ECO:0000259" key="1">
    <source>
        <dbReference type="PROSITE" id="PS50835"/>
    </source>
</evidence>
<dbReference type="Proteomes" id="UP000292052">
    <property type="component" value="Unassembled WGS sequence"/>
</dbReference>
<feature type="domain" description="Ig-like" evidence="1">
    <location>
        <begin position="30"/>
        <end position="128"/>
    </location>
</feature>
<dbReference type="EMBL" id="QDEB01098692">
    <property type="protein sequence ID" value="RZC32231.1"/>
    <property type="molecule type" value="Genomic_DNA"/>
</dbReference>
<proteinExistence type="predicted"/>
<organism evidence="2 3">
    <name type="scientific">Asbolus verrucosus</name>
    <name type="common">Desert ironclad beetle</name>
    <dbReference type="NCBI Taxonomy" id="1661398"/>
    <lineage>
        <taxon>Eukaryota</taxon>
        <taxon>Metazoa</taxon>
        <taxon>Ecdysozoa</taxon>
        <taxon>Arthropoda</taxon>
        <taxon>Hexapoda</taxon>
        <taxon>Insecta</taxon>
        <taxon>Pterygota</taxon>
        <taxon>Neoptera</taxon>
        <taxon>Endopterygota</taxon>
        <taxon>Coleoptera</taxon>
        <taxon>Polyphaga</taxon>
        <taxon>Cucujiformia</taxon>
        <taxon>Tenebrionidae</taxon>
        <taxon>Pimeliinae</taxon>
        <taxon>Asbolus</taxon>
    </lineage>
</organism>
<comment type="caution">
    <text evidence="2">The sequence shown here is derived from an EMBL/GenBank/DDBJ whole genome shotgun (WGS) entry which is preliminary data.</text>
</comment>
<dbReference type="InterPro" id="IPR036179">
    <property type="entry name" value="Ig-like_dom_sf"/>
</dbReference>
<dbReference type="InterPro" id="IPR013783">
    <property type="entry name" value="Ig-like_fold"/>
</dbReference>
<dbReference type="InterPro" id="IPR007110">
    <property type="entry name" value="Ig-like_dom"/>
</dbReference>
<dbReference type="Gene3D" id="2.60.40.10">
    <property type="entry name" value="Immunoglobulins"/>
    <property type="match status" value="1"/>
</dbReference>
<evidence type="ECO:0000313" key="2">
    <source>
        <dbReference type="EMBL" id="RZC32231.1"/>
    </source>
</evidence>
<name>A0A482VH71_ASBVE</name>
<gene>
    <name evidence="2" type="ORF">BDFB_006200</name>
</gene>
<dbReference type="AlphaFoldDB" id="A0A482VH71"/>
<dbReference type="PROSITE" id="PS50835">
    <property type="entry name" value="IG_LIKE"/>
    <property type="match status" value="1"/>
</dbReference>
<dbReference type="InterPro" id="IPR013270">
    <property type="entry name" value="CD47_Vset"/>
</dbReference>
<evidence type="ECO:0000313" key="3">
    <source>
        <dbReference type="Proteomes" id="UP000292052"/>
    </source>
</evidence>
<dbReference type="PANTHER" id="PTHR21261:SF2">
    <property type="entry name" value="GH04238P-RELATED"/>
    <property type="match status" value="1"/>
</dbReference>
<dbReference type="Pfam" id="PF08204">
    <property type="entry name" value="V-set_CD47"/>
    <property type="match status" value="1"/>
</dbReference>
<accession>A0A482VH71</accession>
<sequence>MQNTFTEASINFGTGVKINKLQVPEIIKHGTSVILDCDFTLEDTEDDLVVKWYFNNNKTPVYQWIPAMKPQGLGVLKDRLNLEYVASVDVNSVHRALHILKAVPDLSGNYTCSVSTLQSEDMRSKSMLVFGK</sequence>